<dbReference type="PROSITE" id="PS50975">
    <property type="entry name" value="ATP_GRASP"/>
    <property type="match status" value="1"/>
</dbReference>
<gene>
    <name evidence="19" type="primary">accC</name>
    <name evidence="19" type="ORF">CVD27_23900</name>
</gene>
<dbReference type="InterPro" id="IPR016185">
    <property type="entry name" value="PreATP-grasp_dom_sf"/>
</dbReference>
<keyword evidence="20" id="KW-1185">Reference proteome</keyword>
<comment type="function">
    <text evidence="1 16">This protein is a component of the acetyl coenzyme A carboxylase complex; first, biotin carboxylase catalyzes the carboxylation of the carrier protein and then the transcarboxylase transfers the carboxyl group to form malonyl-CoA.</text>
</comment>
<dbReference type="SUPFAM" id="SSF56059">
    <property type="entry name" value="Glutathione synthetase ATP-binding domain-like"/>
    <property type="match status" value="1"/>
</dbReference>
<dbReference type="EMBL" id="PGVE01000090">
    <property type="protein sequence ID" value="PLS01702.1"/>
    <property type="molecule type" value="Genomic_DNA"/>
</dbReference>
<protein>
    <recommendedName>
        <fullName evidence="4 16">Biotin carboxylase</fullName>
        <ecNumber evidence="4 16">6.3.4.14</ecNumber>
    </recommendedName>
    <alternativeName>
        <fullName evidence="16">Acetyl-coenzyme A carboxylase biotin carboxylase subunit A</fullName>
    </alternativeName>
</protein>
<dbReference type="InterPro" id="IPR011761">
    <property type="entry name" value="ATP-grasp"/>
</dbReference>
<evidence type="ECO:0000259" key="17">
    <source>
        <dbReference type="PROSITE" id="PS50975"/>
    </source>
</evidence>
<dbReference type="InterPro" id="IPR011054">
    <property type="entry name" value="Rudment_hybrid_motif"/>
</dbReference>
<evidence type="ECO:0000256" key="2">
    <source>
        <dbReference type="ARBA" id="ARBA00004956"/>
    </source>
</evidence>
<feature type="domain" description="Biotin carboxylation" evidence="18">
    <location>
        <begin position="1"/>
        <end position="447"/>
    </location>
</feature>
<dbReference type="InterPro" id="IPR004549">
    <property type="entry name" value="Acetyl_CoA_COase_biotin_COase"/>
</dbReference>
<evidence type="ECO:0000256" key="6">
    <source>
        <dbReference type="ARBA" id="ARBA00022598"/>
    </source>
</evidence>
<dbReference type="OrthoDB" id="9807469at2"/>
<evidence type="ECO:0000313" key="19">
    <source>
        <dbReference type="EMBL" id="PLS01702.1"/>
    </source>
</evidence>
<evidence type="ECO:0000256" key="9">
    <source>
        <dbReference type="ARBA" id="ARBA00022832"/>
    </source>
</evidence>
<comment type="catalytic activity">
    <reaction evidence="14 16">
        <text>N(6)-biotinyl-L-lysyl-[protein] + hydrogencarbonate + ATP = N(6)-carboxybiotinyl-L-lysyl-[protein] + ADP + phosphate + H(+)</text>
        <dbReference type="Rhea" id="RHEA:13501"/>
        <dbReference type="Rhea" id="RHEA-COMP:10505"/>
        <dbReference type="Rhea" id="RHEA-COMP:10506"/>
        <dbReference type="ChEBI" id="CHEBI:15378"/>
        <dbReference type="ChEBI" id="CHEBI:17544"/>
        <dbReference type="ChEBI" id="CHEBI:30616"/>
        <dbReference type="ChEBI" id="CHEBI:43474"/>
        <dbReference type="ChEBI" id="CHEBI:83144"/>
        <dbReference type="ChEBI" id="CHEBI:83145"/>
        <dbReference type="ChEBI" id="CHEBI:456216"/>
        <dbReference type="EC" id="6.3.4.14"/>
    </reaction>
</comment>
<evidence type="ECO:0000256" key="5">
    <source>
        <dbReference type="ARBA" id="ARBA00022516"/>
    </source>
</evidence>
<keyword evidence="13 16" id="KW-0092">Biotin</keyword>
<dbReference type="InterPro" id="IPR005479">
    <property type="entry name" value="CPAse_ATP-bd"/>
</dbReference>
<evidence type="ECO:0000256" key="4">
    <source>
        <dbReference type="ARBA" id="ARBA00013263"/>
    </source>
</evidence>
<feature type="domain" description="ATP-grasp" evidence="17">
    <location>
        <begin position="120"/>
        <end position="318"/>
    </location>
</feature>
<keyword evidence="6 16" id="KW-0436">Ligase</keyword>
<dbReference type="SMART" id="SM00878">
    <property type="entry name" value="Biotin_carb_C"/>
    <property type="match status" value="1"/>
</dbReference>
<dbReference type="PANTHER" id="PTHR48095">
    <property type="entry name" value="PYRUVATE CARBOXYLASE SUBUNIT A"/>
    <property type="match status" value="1"/>
</dbReference>
<sequence length="451" mass="50006">MIKKLLIANRGEIAVRIIRACREMGIESVAVYSEADREALHVQLADEAYCIGPTSSKDSYLNVTNIISVAKLTACDAIHPGYGFLAENADFAELCRECNITFVGPSPEAINKMGTKDVARETMREAGVPIVPGSTGIINDIDEALELVKQIDYPVIIKATAGGGGKGIRVARNEQELIKGINITQQEALTAFGNSGVYIEKYIEDFRHVEIQVLGDKHGNAIHLGERDCSIQRRLQKLLEESPSPALDGEIREEMGTAAVKAAKAVDYSGAGTVEFIYDYRNRKFYFMEMNTRIQVEHPVTEMVTGIDLIKEQIRVANGEKLTIKQQDVTFTGWAIECRINAENPEKNFLPSAGKIKMYLPPGGLGVRIDSAAYPGYTIPPYYDSMIAKVIAYGSTREEAISRMKRALSEFVVEGIHTTIPFHLKLLEHEKFVEGNFNTKFLELYDVMKSV</sequence>
<dbReference type="FunFam" id="3.40.50.20:FF:000010">
    <property type="entry name" value="Propionyl-CoA carboxylase subunit alpha"/>
    <property type="match status" value="1"/>
</dbReference>
<dbReference type="PROSITE" id="PS00867">
    <property type="entry name" value="CPSASE_2"/>
    <property type="match status" value="1"/>
</dbReference>
<dbReference type="GO" id="GO:2001295">
    <property type="term" value="P:malonyl-CoA biosynthetic process"/>
    <property type="evidence" value="ECO:0007669"/>
    <property type="project" value="UniProtKB-UniPathway"/>
</dbReference>
<dbReference type="FunFam" id="3.30.470.20:FF:000028">
    <property type="entry name" value="Methylcrotonoyl-CoA carboxylase subunit alpha, mitochondrial"/>
    <property type="match status" value="1"/>
</dbReference>
<dbReference type="InterPro" id="IPR051602">
    <property type="entry name" value="ACC_Biotin_Carboxylase"/>
</dbReference>
<dbReference type="PROSITE" id="PS50979">
    <property type="entry name" value="BC"/>
    <property type="match status" value="1"/>
</dbReference>
<evidence type="ECO:0000313" key="20">
    <source>
        <dbReference type="Proteomes" id="UP000234950"/>
    </source>
</evidence>
<dbReference type="GO" id="GO:0006633">
    <property type="term" value="P:fatty acid biosynthetic process"/>
    <property type="evidence" value="ECO:0007669"/>
    <property type="project" value="UniProtKB-KW"/>
</dbReference>
<keyword evidence="16" id="KW-0443">Lipid metabolism</keyword>
<dbReference type="SUPFAM" id="SSF51246">
    <property type="entry name" value="Rudiment single hybrid motif"/>
    <property type="match status" value="1"/>
</dbReference>
<evidence type="ECO:0000259" key="18">
    <source>
        <dbReference type="PROSITE" id="PS50979"/>
    </source>
</evidence>
<dbReference type="GO" id="GO:0004075">
    <property type="term" value="F:biotin carboxylase activity"/>
    <property type="evidence" value="ECO:0007669"/>
    <property type="project" value="UniProtKB-EC"/>
</dbReference>
<name>A0A2N5H852_9BACI</name>
<dbReference type="PROSITE" id="PS00866">
    <property type="entry name" value="CPSASE_1"/>
    <property type="match status" value="1"/>
</dbReference>
<evidence type="ECO:0000256" key="11">
    <source>
        <dbReference type="ARBA" id="ARBA00022842"/>
    </source>
</evidence>
<keyword evidence="9 16" id="KW-0276">Fatty acid metabolism</keyword>
<dbReference type="EC" id="6.3.4.14" evidence="4 16"/>
<evidence type="ECO:0000256" key="3">
    <source>
        <dbReference type="ARBA" id="ARBA00011750"/>
    </source>
</evidence>
<dbReference type="InterPro" id="IPR005482">
    <property type="entry name" value="Biotin_COase_C"/>
</dbReference>
<evidence type="ECO:0000256" key="7">
    <source>
        <dbReference type="ARBA" id="ARBA00022723"/>
    </source>
</evidence>
<dbReference type="Pfam" id="PF02786">
    <property type="entry name" value="CPSase_L_D2"/>
    <property type="match status" value="1"/>
</dbReference>
<dbReference type="Gene3D" id="3.30.470.20">
    <property type="entry name" value="ATP-grasp fold, B domain"/>
    <property type="match status" value="1"/>
</dbReference>
<comment type="subunit">
    <text evidence="3 16">Acetyl-CoA carboxylase is a heterohexamer of biotin carboxyl carrier protein, biotin carboxylase and the two subunits of carboxyl transferase in a 2:2 complex.</text>
</comment>
<dbReference type="InterPro" id="IPR011764">
    <property type="entry name" value="Biotin_carboxylation_dom"/>
</dbReference>
<comment type="caution">
    <text evidence="19">The sequence shown here is derived from an EMBL/GenBank/DDBJ whole genome shotgun (WGS) entry which is preliminary data.</text>
</comment>
<dbReference type="NCBIfam" id="NF004085">
    <property type="entry name" value="PRK05586.1"/>
    <property type="match status" value="1"/>
</dbReference>
<accession>A0A2N5H852</accession>
<evidence type="ECO:0000256" key="10">
    <source>
        <dbReference type="ARBA" id="ARBA00022840"/>
    </source>
</evidence>
<keyword evidence="7" id="KW-0479">Metal-binding</keyword>
<dbReference type="AlphaFoldDB" id="A0A2N5H852"/>
<evidence type="ECO:0000256" key="14">
    <source>
        <dbReference type="ARBA" id="ARBA00048600"/>
    </source>
</evidence>
<dbReference type="RefSeq" id="WP_101651105.1">
    <property type="nucleotide sequence ID" value="NZ_PGVE01000090.1"/>
</dbReference>
<evidence type="ECO:0000256" key="15">
    <source>
        <dbReference type="PROSITE-ProRule" id="PRU00409"/>
    </source>
</evidence>
<dbReference type="Pfam" id="PF00289">
    <property type="entry name" value="Biotin_carb_N"/>
    <property type="match status" value="1"/>
</dbReference>
<evidence type="ECO:0000256" key="16">
    <source>
        <dbReference type="RuleBase" id="RU365063"/>
    </source>
</evidence>
<proteinExistence type="predicted"/>
<evidence type="ECO:0000256" key="13">
    <source>
        <dbReference type="ARBA" id="ARBA00023267"/>
    </source>
</evidence>
<dbReference type="GO" id="GO:0046872">
    <property type="term" value="F:metal ion binding"/>
    <property type="evidence" value="ECO:0007669"/>
    <property type="project" value="UniProtKB-KW"/>
</dbReference>
<dbReference type="Pfam" id="PF02785">
    <property type="entry name" value="Biotin_carb_C"/>
    <property type="match status" value="1"/>
</dbReference>
<dbReference type="SUPFAM" id="SSF52440">
    <property type="entry name" value="PreATP-grasp domain"/>
    <property type="match status" value="1"/>
</dbReference>
<dbReference type="FunFam" id="3.30.1490.20:FF:000018">
    <property type="entry name" value="Biotin carboxylase"/>
    <property type="match status" value="1"/>
</dbReference>
<comment type="pathway">
    <text evidence="2 16">Lipid metabolism; malonyl-CoA biosynthesis; malonyl-CoA from acetyl-CoA: step 1/1.</text>
</comment>
<dbReference type="Proteomes" id="UP000234950">
    <property type="component" value="Unassembled WGS sequence"/>
</dbReference>
<keyword evidence="5 16" id="KW-0444">Lipid biosynthesis</keyword>
<evidence type="ECO:0000256" key="1">
    <source>
        <dbReference type="ARBA" id="ARBA00003761"/>
    </source>
</evidence>
<dbReference type="UniPathway" id="UPA00655">
    <property type="reaction ID" value="UER00711"/>
</dbReference>
<keyword evidence="12 16" id="KW-0275">Fatty acid biosynthesis</keyword>
<organism evidence="19 20">
    <name type="scientific">Neobacillus cucumis</name>
    <dbReference type="NCBI Taxonomy" id="1740721"/>
    <lineage>
        <taxon>Bacteria</taxon>
        <taxon>Bacillati</taxon>
        <taxon>Bacillota</taxon>
        <taxon>Bacilli</taxon>
        <taxon>Bacillales</taxon>
        <taxon>Bacillaceae</taxon>
        <taxon>Neobacillus</taxon>
    </lineage>
</organism>
<keyword evidence="8 15" id="KW-0547">Nucleotide-binding</keyword>
<dbReference type="InterPro" id="IPR005481">
    <property type="entry name" value="BC-like_N"/>
</dbReference>
<evidence type="ECO:0000256" key="12">
    <source>
        <dbReference type="ARBA" id="ARBA00023160"/>
    </source>
</evidence>
<dbReference type="NCBIfam" id="TIGR00514">
    <property type="entry name" value="accC"/>
    <property type="match status" value="1"/>
</dbReference>
<keyword evidence="11" id="KW-0460">Magnesium</keyword>
<dbReference type="PANTHER" id="PTHR48095:SF2">
    <property type="entry name" value="BIOTIN CARBOXYLASE, CHLOROPLASTIC"/>
    <property type="match status" value="1"/>
</dbReference>
<evidence type="ECO:0000256" key="8">
    <source>
        <dbReference type="ARBA" id="ARBA00022741"/>
    </source>
</evidence>
<keyword evidence="10 15" id="KW-0067">ATP-binding</keyword>
<dbReference type="GO" id="GO:0005524">
    <property type="term" value="F:ATP binding"/>
    <property type="evidence" value="ECO:0007669"/>
    <property type="project" value="UniProtKB-UniRule"/>
</dbReference>
<reference evidence="19 20" key="1">
    <citation type="submission" date="2017-11" db="EMBL/GenBank/DDBJ databases">
        <title>Comparitive Functional Genomics of Dry Heat Resistant strains isolated from the Viking Spacecraft.</title>
        <authorList>
            <person name="Seuylemezian A."/>
            <person name="Cooper K."/>
            <person name="Vaishampayan P."/>
        </authorList>
    </citation>
    <scope>NUCLEOTIDE SEQUENCE [LARGE SCALE GENOMIC DNA]</scope>
    <source>
        <strain evidence="19 20">V32-6</strain>
    </source>
</reference>
<dbReference type="NCBIfam" id="NF006367">
    <property type="entry name" value="PRK08591.1"/>
    <property type="match status" value="1"/>
</dbReference>